<proteinExistence type="predicted"/>
<gene>
    <name evidence="2" type="ORF">ACFQL7_13555</name>
</gene>
<dbReference type="EMBL" id="JBHTAX010000001">
    <property type="protein sequence ID" value="MFC7190760.1"/>
    <property type="molecule type" value="Genomic_DNA"/>
</dbReference>
<protein>
    <submittedName>
        <fullName evidence="2">ABC transporter permease</fullName>
    </submittedName>
</protein>
<organism evidence="2 3">
    <name type="scientific">Halocatena marina</name>
    <dbReference type="NCBI Taxonomy" id="2934937"/>
    <lineage>
        <taxon>Archaea</taxon>
        <taxon>Methanobacteriati</taxon>
        <taxon>Methanobacteriota</taxon>
        <taxon>Stenosarchaea group</taxon>
        <taxon>Halobacteria</taxon>
        <taxon>Halobacteriales</taxon>
        <taxon>Natronomonadaceae</taxon>
        <taxon>Halocatena</taxon>
    </lineage>
</organism>
<evidence type="ECO:0000256" key="1">
    <source>
        <dbReference type="SAM" id="Phobius"/>
    </source>
</evidence>
<dbReference type="GeneID" id="76200410"/>
<feature type="transmembrane region" description="Helical" evidence="1">
    <location>
        <begin position="97"/>
        <end position="127"/>
    </location>
</feature>
<dbReference type="AlphaFoldDB" id="A0ABD5YNA4"/>
<keyword evidence="1" id="KW-0472">Membrane</keyword>
<sequence>MTTIDVLRHDLTVVRRTIAGKLLLALSLGAMFGGIIAGHVLSNGPLTADFLALSLWLIVGTVVPFGALLTTAVTIAADRDSGRLRLLFGTPLTKTDVYVGTLASRVVTVSASVVVGFVLVGLIVLLLPADVSPSSLFGLAAFTLLLCVAYTSVGIAVSAVSSTRLRAVGVALGFYVWAALWPHIVSTIAEPEGPPYGEPTTLERIAHFVGTLSPFGAYSQIVTPPRAIYAESVSGPLLAPPMMSLILIVWAVVPVSVGYWWFSRVDL</sequence>
<evidence type="ECO:0000313" key="2">
    <source>
        <dbReference type="EMBL" id="MFC7190760.1"/>
    </source>
</evidence>
<feature type="transmembrane region" description="Helical" evidence="1">
    <location>
        <begin position="167"/>
        <end position="189"/>
    </location>
</feature>
<accession>A0ABD5YNA4</accession>
<keyword evidence="1" id="KW-0812">Transmembrane</keyword>
<feature type="transmembrane region" description="Helical" evidence="1">
    <location>
        <begin position="242"/>
        <end position="262"/>
    </location>
</feature>
<feature type="transmembrane region" description="Helical" evidence="1">
    <location>
        <begin position="139"/>
        <end position="160"/>
    </location>
</feature>
<dbReference type="Pfam" id="PF12679">
    <property type="entry name" value="ABC2_membrane_2"/>
    <property type="match status" value="1"/>
</dbReference>
<dbReference type="Proteomes" id="UP001596417">
    <property type="component" value="Unassembled WGS sequence"/>
</dbReference>
<name>A0ABD5YNA4_9EURY</name>
<reference evidence="2 3" key="1">
    <citation type="journal article" date="2019" name="Int. J. Syst. Evol. Microbiol.">
        <title>The Global Catalogue of Microorganisms (GCM) 10K type strain sequencing project: providing services to taxonomists for standard genome sequencing and annotation.</title>
        <authorList>
            <consortium name="The Broad Institute Genomics Platform"/>
            <consortium name="The Broad Institute Genome Sequencing Center for Infectious Disease"/>
            <person name="Wu L."/>
            <person name="Ma J."/>
        </authorList>
    </citation>
    <scope>NUCLEOTIDE SEQUENCE [LARGE SCALE GENOMIC DNA]</scope>
    <source>
        <strain evidence="2 3">RDMS1</strain>
    </source>
</reference>
<keyword evidence="1" id="KW-1133">Transmembrane helix</keyword>
<feature type="transmembrane region" description="Helical" evidence="1">
    <location>
        <begin position="53"/>
        <end position="76"/>
    </location>
</feature>
<keyword evidence="3" id="KW-1185">Reference proteome</keyword>
<comment type="caution">
    <text evidence="2">The sequence shown here is derived from an EMBL/GenBank/DDBJ whole genome shotgun (WGS) entry which is preliminary data.</text>
</comment>
<dbReference type="GO" id="GO:0005886">
    <property type="term" value="C:plasma membrane"/>
    <property type="evidence" value="ECO:0007669"/>
    <property type="project" value="UniProtKB-SubCell"/>
</dbReference>
<dbReference type="RefSeq" id="WP_264555946.1">
    <property type="nucleotide sequence ID" value="NZ_CP109979.1"/>
</dbReference>
<evidence type="ECO:0000313" key="3">
    <source>
        <dbReference type="Proteomes" id="UP001596417"/>
    </source>
</evidence>
<feature type="transmembrane region" description="Helical" evidence="1">
    <location>
        <begin position="22"/>
        <end position="41"/>
    </location>
</feature>